<evidence type="ECO:0000313" key="3">
    <source>
        <dbReference type="Proteomes" id="UP000033428"/>
    </source>
</evidence>
<organism evidence="2 3">
    <name type="scientific">Candidatus Omnitrophus magneticus</name>
    <dbReference type="NCBI Taxonomy" id="1609969"/>
    <lineage>
        <taxon>Bacteria</taxon>
        <taxon>Pseudomonadati</taxon>
        <taxon>Candidatus Omnitrophota</taxon>
        <taxon>Candidatus Omnitrophus</taxon>
    </lineage>
</organism>
<dbReference type="Proteomes" id="UP000033428">
    <property type="component" value="Unassembled WGS sequence"/>
</dbReference>
<feature type="transmembrane region" description="Helical" evidence="1">
    <location>
        <begin position="93"/>
        <end position="110"/>
    </location>
</feature>
<dbReference type="PANTHER" id="PTHR38454">
    <property type="entry name" value="INTEGRAL MEMBRANE PROTEIN-RELATED"/>
    <property type="match status" value="1"/>
</dbReference>
<feature type="transmembrane region" description="Helical" evidence="1">
    <location>
        <begin position="279"/>
        <end position="301"/>
    </location>
</feature>
<keyword evidence="1" id="KW-0472">Membrane</keyword>
<feature type="transmembrane region" description="Helical" evidence="1">
    <location>
        <begin position="351"/>
        <end position="370"/>
    </location>
</feature>
<feature type="transmembrane region" description="Helical" evidence="1">
    <location>
        <begin position="119"/>
        <end position="139"/>
    </location>
</feature>
<dbReference type="EMBL" id="JYNY01000220">
    <property type="protein sequence ID" value="KJJ85129.1"/>
    <property type="molecule type" value="Genomic_DNA"/>
</dbReference>
<protein>
    <submittedName>
        <fullName evidence="2">Uncharacterized protein</fullName>
    </submittedName>
</protein>
<keyword evidence="3" id="KW-1185">Reference proteome</keyword>
<dbReference type="InterPro" id="IPR018580">
    <property type="entry name" value="Uncharacterised_YfhO"/>
</dbReference>
<feature type="transmembrane region" description="Helical" evidence="1">
    <location>
        <begin position="70"/>
        <end position="87"/>
    </location>
</feature>
<evidence type="ECO:0000313" key="2">
    <source>
        <dbReference type="EMBL" id="KJJ85129.1"/>
    </source>
</evidence>
<accession>A0A0F0CSW9</accession>
<proteinExistence type="predicted"/>
<comment type="caution">
    <text evidence="2">The sequence shown here is derived from an EMBL/GenBank/DDBJ whole genome shotgun (WGS) entry which is preliminary data.</text>
</comment>
<feature type="transmembrane region" description="Helical" evidence="1">
    <location>
        <begin position="180"/>
        <end position="197"/>
    </location>
</feature>
<keyword evidence="1" id="KW-1133">Transmembrane helix</keyword>
<keyword evidence="1" id="KW-0812">Transmembrane</keyword>
<evidence type="ECO:0000256" key="1">
    <source>
        <dbReference type="SAM" id="Phobius"/>
    </source>
</evidence>
<feature type="transmembrane region" description="Helical" evidence="1">
    <location>
        <begin position="209"/>
        <end position="234"/>
    </location>
</feature>
<feature type="transmembrane region" description="Helical" evidence="1">
    <location>
        <begin position="382"/>
        <end position="401"/>
    </location>
</feature>
<sequence length="639" mass="72691">MVFHFVLAGIFTYIYARNIGACVYGATLSVVLFCFGSAYAGCMINTASLKTLAYFPLSLYFLERYFETRKFIFLIVNGFVLGIAFLAGATQIAFYFAVICIVYFFVGVMLSRGITLKDMFFIVVSYAIAGGIFYPQFVLTKTLASLSYRSQATLDFSLSDSFLPVNLASLVFPYAVSQGARFYVGVLSLLFVLTALIKFKSERQIKMVVIIGALSLFISFGKYNPVYVAIVKFFELYNFRGNSKAVLFGVFSLAVLTGYGVTIFFNYAEERLRKKIVNLYSIIVGLSIAVFLGVSFLIKILEKEIIAWGKLYVTNYIYGKSFHRDSLESYFARVETFYHNILENTSCLNPFILSSIVLCSVSVFIALLFYKKEKIRGIYKYLVFAVVFVDLVVFSIYGTGFRGNIKSFDFLKPDNPKILNFIREDKDIFRVLPYNLATGKLPNWIKPSLNVIYGVDSAALYTPLANEYYRKALSDLEVVDNALGLKPPADGSLEKNLELIRILNVKYIVSSKFFSKDFLEIIFEENGIYLYKIKDYFPRFFIAQGDAKLNQAAIAPVNNIIKYDSGVFIAEVFMDFDGYLFFSENNYPGWKVYIDGKPSVIEPFMLIQKVFLFKGRHIVKFIYSPFRLAVNKVHNDSNY</sequence>
<dbReference type="AlphaFoldDB" id="A0A0F0CSW9"/>
<reference evidence="2 3" key="1">
    <citation type="submission" date="2015-02" db="EMBL/GenBank/DDBJ databases">
        <title>Single-cell genomics of uncultivated deep-branching MTB reveals a conserved set of magnetosome genes.</title>
        <authorList>
            <person name="Kolinko S."/>
            <person name="Richter M."/>
            <person name="Glockner F.O."/>
            <person name="Brachmann A."/>
            <person name="Schuler D."/>
        </authorList>
    </citation>
    <scope>NUCLEOTIDE SEQUENCE [LARGE SCALE GENOMIC DNA]</scope>
    <source>
        <strain evidence="2">SKK-01</strain>
    </source>
</reference>
<gene>
    <name evidence="2" type="ORF">OMAG_001000</name>
</gene>
<dbReference type="PANTHER" id="PTHR38454:SF1">
    <property type="entry name" value="INTEGRAL MEMBRANE PROTEIN"/>
    <property type="match status" value="1"/>
</dbReference>
<feature type="transmembrane region" description="Helical" evidence="1">
    <location>
        <begin position="246"/>
        <end position="267"/>
    </location>
</feature>
<name>A0A0F0CSW9_9BACT</name>